<gene>
    <name evidence="2" type="ORF">LOM8899_03260</name>
</gene>
<name>A0A238LHI7_9RHOB</name>
<organism evidence="2 3">
    <name type="scientific">Flavimaricola marinus</name>
    <dbReference type="NCBI Taxonomy" id="1819565"/>
    <lineage>
        <taxon>Bacteria</taxon>
        <taxon>Pseudomonadati</taxon>
        <taxon>Pseudomonadota</taxon>
        <taxon>Alphaproteobacteria</taxon>
        <taxon>Rhodobacterales</taxon>
        <taxon>Paracoccaceae</taxon>
        <taxon>Flavimaricola</taxon>
    </lineage>
</organism>
<dbReference type="GO" id="GO:0008168">
    <property type="term" value="F:methyltransferase activity"/>
    <property type="evidence" value="ECO:0007669"/>
    <property type="project" value="UniProtKB-KW"/>
</dbReference>
<evidence type="ECO:0000313" key="3">
    <source>
        <dbReference type="Proteomes" id="UP000201613"/>
    </source>
</evidence>
<dbReference type="RefSeq" id="WP_168770569.1">
    <property type="nucleotide sequence ID" value="NZ_FXZK01000007.1"/>
</dbReference>
<dbReference type="EMBL" id="FXZK01000007">
    <property type="protein sequence ID" value="SMY09098.1"/>
    <property type="molecule type" value="Genomic_DNA"/>
</dbReference>
<dbReference type="AlphaFoldDB" id="A0A238LHI7"/>
<dbReference type="GO" id="GO:0032259">
    <property type="term" value="P:methylation"/>
    <property type="evidence" value="ECO:0007669"/>
    <property type="project" value="UniProtKB-KW"/>
</dbReference>
<dbReference type="Proteomes" id="UP000201613">
    <property type="component" value="Unassembled WGS sequence"/>
</dbReference>
<dbReference type="Pfam" id="PF13578">
    <property type="entry name" value="Methyltransf_24"/>
    <property type="match status" value="1"/>
</dbReference>
<protein>
    <submittedName>
        <fullName evidence="2">Macrocin-O-methyltransferase (TylF)</fullName>
    </submittedName>
</protein>
<feature type="region of interest" description="Disordered" evidence="1">
    <location>
        <begin position="1"/>
        <end position="29"/>
    </location>
</feature>
<keyword evidence="3" id="KW-1185">Reference proteome</keyword>
<reference evidence="3" key="1">
    <citation type="submission" date="2017-05" db="EMBL/GenBank/DDBJ databases">
        <authorList>
            <person name="Rodrigo-Torres L."/>
            <person name="Arahal R. D."/>
            <person name="Lucena T."/>
        </authorList>
    </citation>
    <scope>NUCLEOTIDE SEQUENCE [LARGE SCALE GENOMIC DNA]</scope>
    <source>
        <strain evidence="3">CECT 8899</strain>
    </source>
</reference>
<feature type="compositionally biased region" description="Basic residues" evidence="1">
    <location>
        <begin position="17"/>
        <end position="28"/>
    </location>
</feature>
<dbReference type="Gene3D" id="3.40.50.150">
    <property type="entry name" value="Vaccinia Virus protein VP39"/>
    <property type="match status" value="1"/>
</dbReference>
<sequence length="219" mass="24949">MAQTKLKEKPQDNSTKSAKKPRGKKKQIKSMNRARFLQKMPKGGVAIEIGVWRGEFSRKILDALEPKKLCLIDPWKSFEDHDDAAFSGREEAEKMDEIFADVSRMYEAEIKSKQVIMMREMSLDALKKFKDETINFAYVDGDHSYEGVKADLEALMPKMVSGGIMAFDDYHRRGWWGDGVLRAIHEFIGAHPSEIRIMTVIGAQIALEKITPLDEKPLS</sequence>
<accession>A0A238LHI7</accession>
<evidence type="ECO:0000256" key="1">
    <source>
        <dbReference type="SAM" id="MobiDB-lite"/>
    </source>
</evidence>
<proteinExistence type="predicted"/>
<keyword evidence="2" id="KW-0489">Methyltransferase</keyword>
<dbReference type="InterPro" id="IPR029063">
    <property type="entry name" value="SAM-dependent_MTases_sf"/>
</dbReference>
<evidence type="ECO:0000313" key="2">
    <source>
        <dbReference type="EMBL" id="SMY09098.1"/>
    </source>
</evidence>
<dbReference type="SUPFAM" id="SSF53335">
    <property type="entry name" value="S-adenosyl-L-methionine-dependent methyltransferases"/>
    <property type="match status" value="1"/>
</dbReference>
<keyword evidence="2" id="KW-0808">Transferase</keyword>
<feature type="compositionally biased region" description="Basic and acidic residues" evidence="1">
    <location>
        <begin position="1"/>
        <end position="11"/>
    </location>
</feature>